<gene>
    <name evidence="1" type="ORF">DLM78_20265</name>
</gene>
<sequence length="84" mass="9556">MDEDSASFLINEPSPFLILSLDGLQVRIKRFFQKGLCRNHNRRISDFNGPDFLEGKVGTPSFPDLGRNIKKIEYSFVAGVRILI</sequence>
<dbReference type="AlphaFoldDB" id="A0A8B3CK06"/>
<organism evidence="1 2">
    <name type="scientific">Leptospira stimsonii</name>
    <dbReference type="NCBI Taxonomy" id="2202203"/>
    <lineage>
        <taxon>Bacteria</taxon>
        <taxon>Pseudomonadati</taxon>
        <taxon>Spirochaetota</taxon>
        <taxon>Spirochaetia</taxon>
        <taxon>Leptospirales</taxon>
        <taxon>Leptospiraceae</taxon>
        <taxon>Leptospira</taxon>
    </lineage>
</organism>
<name>A0A8B3CK06_9LEPT</name>
<accession>A0A8B3CK06</accession>
<evidence type="ECO:0000313" key="2">
    <source>
        <dbReference type="Proteomes" id="UP000266669"/>
    </source>
</evidence>
<proteinExistence type="predicted"/>
<reference evidence="2" key="1">
    <citation type="submission" date="2018-05" db="EMBL/GenBank/DDBJ databases">
        <title>Leptospira yasudae sp. nov. and Leptospira stimsonii sp. nov., two pathogenic species of the genus Leptospira isolated from environmental sources.</title>
        <authorList>
            <person name="Casanovas-Massana A."/>
            <person name="Hamond C."/>
            <person name="Santos L.A."/>
            <person name="Hacker K.P."/>
            <person name="Balassiano I."/>
            <person name="Medeiros M.A."/>
            <person name="Reis M.G."/>
            <person name="Ko A.I."/>
            <person name="Wunder E.A."/>
        </authorList>
    </citation>
    <scope>NUCLEOTIDE SEQUENCE [LARGE SCALE GENOMIC DNA]</scope>
    <source>
        <strain evidence="2">AMB6-RJ</strain>
    </source>
</reference>
<dbReference type="Proteomes" id="UP000266669">
    <property type="component" value="Unassembled WGS sequence"/>
</dbReference>
<comment type="caution">
    <text evidence="1">The sequence shown here is derived from an EMBL/GenBank/DDBJ whole genome shotgun (WGS) entry which is preliminary data.</text>
</comment>
<dbReference type="EMBL" id="QHCS01000007">
    <property type="protein sequence ID" value="RHX83822.1"/>
    <property type="molecule type" value="Genomic_DNA"/>
</dbReference>
<evidence type="ECO:0000313" key="1">
    <source>
        <dbReference type="EMBL" id="RHX83822.1"/>
    </source>
</evidence>
<protein>
    <submittedName>
        <fullName evidence="1">Uncharacterized protein</fullName>
    </submittedName>
</protein>